<name>A0ABR3TA99_9PEZI</name>
<dbReference type="EMBL" id="JAJVDC020000006">
    <property type="protein sequence ID" value="KAL1636473.1"/>
    <property type="molecule type" value="Genomic_DNA"/>
</dbReference>
<evidence type="ECO:0000256" key="1">
    <source>
        <dbReference type="SAM" id="MobiDB-lite"/>
    </source>
</evidence>
<feature type="compositionally biased region" description="Basic and acidic residues" evidence="1">
    <location>
        <begin position="205"/>
        <end position="225"/>
    </location>
</feature>
<reference evidence="2 3" key="1">
    <citation type="submission" date="2024-02" db="EMBL/GenBank/DDBJ databases">
        <title>De novo assembly and annotation of 12 fungi associated with fruit tree decline syndrome in Ontario, Canada.</title>
        <authorList>
            <person name="Sulman M."/>
            <person name="Ellouze W."/>
            <person name="Ilyukhin E."/>
        </authorList>
    </citation>
    <scope>NUCLEOTIDE SEQUENCE [LARGE SCALE GENOMIC DNA]</scope>
    <source>
        <strain evidence="2 3">M1-105</strain>
    </source>
</reference>
<accession>A0ABR3TA99</accession>
<gene>
    <name evidence="2" type="ORF">SLS56_001056</name>
</gene>
<protein>
    <submittedName>
        <fullName evidence="2">Uncharacterized protein</fullName>
    </submittedName>
</protein>
<evidence type="ECO:0000313" key="2">
    <source>
        <dbReference type="EMBL" id="KAL1636473.1"/>
    </source>
</evidence>
<dbReference type="Proteomes" id="UP001521116">
    <property type="component" value="Unassembled WGS sequence"/>
</dbReference>
<proteinExistence type="predicted"/>
<feature type="region of interest" description="Disordered" evidence="1">
    <location>
        <begin position="205"/>
        <end position="240"/>
    </location>
</feature>
<keyword evidence="3" id="KW-1185">Reference proteome</keyword>
<sequence>MGNKVSALREREQVLRNEICSKKPLQFYSKYLGVLTRETAYASMLYPPGGPFSILISGAPEFKRETHYNSHRYSLETEKSSLYTRVYSARLMRIEPRAQRPTTIHIEGGSDCKSSKFETCGESLFNKTGGDVELERIEFDRQVTLFEMRSEYSADHVGDMRSEVPTWAKVELLEELLHEVEAKMLGVFGNGYKNLVWESVNNTKDPKDKHVCGDDEGLETEHDGSNDSLSSSTPFSESDVLYDHEQIEDTVLL</sequence>
<evidence type="ECO:0000313" key="3">
    <source>
        <dbReference type="Proteomes" id="UP001521116"/>
    </source>
</evidence>
<comment type="caution">
    <text evidence="2">The sequence shown here is derived from an EMBL/GenBank/DDBJ whole genome shotgun (WGS) entry which is preliminary data.</text>
</comment>
<feature type="compositionally biased region" description="Polar residues" evidence="1">
    <location>
        <begin position="226"/>
        <end position="236"/>
    </location>
</feature>
<organism evidence="2 3">
    <name type="scientific">Neofusicoccum ribis</name>
    <dbReference type="NCBI Taxonomy" id="45134"/>
    <lineage>
        <taxon>Eukaryota</taxon>
        <taxon>Fungi</taxon>
        <taxon>Dikarya</taxon>
        <taxon>Ascomycota</taxon>
        <taxon>Pezizomycotina</taxon>
        <taxon>Dothideomycetes</taxon>
        <taxon>Dothideomycetes incertae sedis</taxon>
        <taxon>Botryosphaeriales</taxon>
        <taxon>Botryosphaeriaceae</taxon>
        <taxon>Neofusicoccum</taxon>
    </lineage>
</organism>